<name>A0A420YD69_9PEZI</name>
<dbReference type="InterPro" id="IPR050729">
    <property type="entry name" value="Rho-GAP"/>
</dbReference>
<proteinExistence type="predicted"/>
<dbReference type="PANTHER" id="PTHR23176">
    <property type="entry name" value="RHO/RAC/CDC GTPASE-ACTIVATING PROTEIN"/>
    <property type="match status" value="1"/>
</dbReference>
<evidence type="ECO:0000256" key="4">
    <source>
        <dbReference type="PROSITE-ProRule" id="PRU00125"/>
    </source>
</evidence>
<feature type="coiled-coil region" evidence="5">
    <location>
        <begin position="621"/>
        <end position="648"/>
    </location>
</feature>
<dbReference type="AlphaFoldDB" id="A0A420YD69"/>
<feature type="domain" description="LIM zinc-binding" evidence="7">
    <location>
        <begin position="15"/>
        <end position="77"/>
    </location>
</feature>
<comment type="caution">
    <text evidence="9">The sequence shown here is derived from an EMBL/GenBank/DDBJ whole genome shotgun (WGS) entry which is preliminary data.</text>
</comment>
<protein>
    <submittedName>
        <fullName evidence="9">Rho-type gtpase-activating protein</fullName>
    </submittedName>
</protein>
<dbReference type="InterPro" id="IPR000198">
    <property type="entry name" value="RhoGAP_dom"/>
</dbReference>
<dbReference type="STRING" id="177199.A0A420YD69"/>
<feature type="compositionally biased region" description="Basic and acidic residues" evidence="6">
    <location>
        <begin position="365"/>
        <end position="374"/>
    </location>
</feature>
<keyword evidence="4" id="KW-0440">LIM domain</keyword>
<evidence type="ECO:0000313" key="9">
    <source>
        <dbReference type="EMBL" id="RKU45794.1"/>
    </source>
</evidence>
<dbReference type="SMART" id="SM00324">
    <property type="entry name" value="RhoGAP"/>
    <property type="match status" value="1"/>
</dbReference>
<dbReference type="Gene3D" id="1.10.555.10">
    <property type="entry name" value="Rho GTPase activation protein"/>
    <property type="match status" value="1"/>
</dbReference>
<dbReference type="PROSITE" id="PS50238">
    <property type="entry name" value="RHOGAP"/>
    <property type="match status" value="1"/>
</dbReference>
<dbReference type="SUPFAM" id="SSF48350">
    <property type="entry name" value="GTPase activation domain, GAP"/>
    <property type="match status" value="1"/>
</dbReference>
<dbReference type="OrthoDB" id="79452at2759"/>
<dbReference type="GO" id="GO:0007165">
    <property type="term" value="P:signal transduction"/>
    <property type="evidence" value="ECO:0007669"/>
    <property type="project" value="InterPro"/>
</dbReference>
<feature type="region of interest" description="Disordered" evidence="6">
    <location>
        <begin position="282"/>
        <end position="524"/>
    </location>
</feature>
<dbReference type="InterPro" id="IPR008936">
    <property type="entry name" value="Rho_GTPase_activation_prot"/>
</dbReference>
<feature type="compositionally biased region" description="Basic and acidic residues" evidence="6">
    <location>
        <begin position="143"/>
        <end position="156"/>
    </location>
</feature>
<feature type="compositionally biased region" description="Polar residues" evidence="6">
    <location>
        <begin position="200"/>
        <end position="212"/>
    </location>
</feature>
<dbReference type="PROSITE" id="PS50023">
    <property type="entry name" value="LIM_DOMAIN_2"/>
    <property type="match status" value="1"/>
</dbReference>
<keyword evidence="3 4" id="KW-0862">Zinc</keyword>
<dbReference type="PANTHER" id="PTHR23176:SF128">
    <property type="entry name" value="RHO GTPASE-ACTIVATING PROTEIN RGD1"/>
    <property type="match status" value="1"/>
</dbReference>
<evidence type="ECO:0000256" key="6">
    <source>
        <dbReference type="SAM" id="MobiDB-lite"/>
    </source>
</evidence>
<dbReference type="GO" id="GO:0005096">
    <property type="term" value="F:GTPase activator activity"/>
    <property type="evidence" value="ECO:0007669"/>
    <property type="project" value="UniProtKB-KW"/>
</dbReference>
<dbReference type="PROSITE" id="PS00478">
    <property type="entry name" value="LIM_DOMAIN_1"/>
    <property type="match status" value="1"/>
</dbReference>
<dbReference type="Pfam" id="PF00412">
    <property type="entry name" value="LIM"/>
    <property type="match status" value="1"/>
</dbReference>
<dbReference type="Gene3D" id="2.10.110.10">
    <property type="entry name" value="Cysteine Rich Protein"/>
    <property type="match status" value="2"/>
</dbReference>
<feature type="region of interest" description="Disordered" evidence="6">
    <location>
        <begin position="135"/>
        <end position="243"/>
    </location>
</feature>
<evidence type="ECO:0000313" key="10">
    <source>
        <dbReference type="Proteomes" id="UP000275385"/>
    </source>
</evidence>
<feature type="compositionally biased region" description="Low complexity" evidence="6">
    <location>
        <begin position="384"/>
        <end position="396"/>
    </location>
</feature>
<feature type="compositionally biased region" description="Low complexity" evidence="6">
    <location>
        <begin position="495"/>
        <end position="505"/>
    </location>
</feature>
<feature type="region of interest" description="Disordered" evidence="6">
    <location>
        <begin position="556"/>
        <end position="593"/>
    </location>
</feature>
<dbReference type="Proteomes" id="UP000275385">
    <property type="component" value="Unassembled WGS sequence"/>
</dbReference>
<dbReference type="FunFam" id="2.10.110.10:FF:000044">
    <property type="entry name" value="Rho GTPase activator Rga"/>
    <property type="match status" value="1"/>
</dbReference>
<evidence type="ECO:0000259" key="7">
    <source>
        <dbReference type="PROSITE" id="PS50023"/>
    </source>
</evidence>
<dbReference type="CDD" id="cd09394">
    <property type="entry name" value="LIM1_Rga"/>
    <property type="match status" value="1"/>
</dbReference>
<keyword evidence="2 4" id="KW-0479">Metal-binding</keyword>
<feature type="compositionally biased region" description="Polar residues" evidence="6">
    <location>
        <begin position="575"/>
        <end position="584"/>
    </location>
</feature>
<organism evidence="9 10">
    <name type="scientific">Coniochaeta pulveracea</name>
    <dbReference type="NCBI Taxonomy" id="177199"/>
    <lineage>
        <taxon>Eukaryota</taxon>
        <taxon>Fungi</taxon>
        <taxon>Dikarya</taxon>
        <taxon>Ascomycota</taxon>
        <taxon>Pezizomycotina</taxon>
        <taxon>Sordariomycetes</taxon>
        <taxon>Sordariomycetidae</taxon>
        <taxon>Coniochaetales</taxon>
        <taxon>Coniochaetaceae</taxon>
        <taxon>Coniochaeta</taxon>
    </lineage>
</organism>
<dbReference type="CDD" id="cd00159">
    <property type="entry name" value="RhoGAP"/>
    <property type="match status" value="1"/>
</dbReference>
<feature type="coiled-coil region" evidence="5">
    <location>
        <begin position="714"/>
        <end position="748"/>
    </location>
</feature>
<evidence type="ECO:0000259" key="8">
    <source>
        <dbReference type="PROSITE" id="PS50238"/>
    </source>
</evidence>
<dbReference type="Pfam" id="PF00620">
    <property type="entry name" value="RhoGAP"/>
    <property type="match status" value="1"/>
</dbReference>
<dbReference type="CDD" id="cd09395">
    <property type="entry name" value="LIM2_Rga"/>
    <property type="match status" value="1"/>
</dbReference>
<dbReference type="GO" id="GO:0005938">
    <property type="term" value="C:cell cortex"/>
    <property type="evidence" value="ECO:0007669"/>
    <property type="project" value="UniProtKB-ARBA"/>
</dbReference>
<dbReference type="GO" id="GO:0046872">
    <property type="term" value="F:metal ion binding"/>
    <property type="evidence" value="ECO:0007669"/>
    <property type="project" value="UniProtKB-KW"/>
</dbReference>
<feature type="compositionally biased region" description="Polar residues" evidence="6">
    <location>
        <begin position="229"/>
        <end position="238"/>
    </location>
</feature>
<evidence type="ECO:0000256" key="5">
    <source>
        <dbReference type="SAM" id="Coils"/>
    </source>
</evidence>
<feature type="compositionally biased region" description="Basic and acidic residues" evidence="6">
    <location>
        <begin position="429"/>
        <end position="443"/>
    </location>
</feature>
<evidence type="ECO:0000256" key="3">
    <source>
        <dbReference type="ARBA" id="ARBA00022833"/>
    </source>
</evidence>
<keyword evidence="10" id="KW-1185">Reference proteome</keyword>
<evidence type="ECO:0000256" key="2">
    <source>
        <dbReference type="ARBA" id="ARBA00022723"/>
    </source>
</evidence>
<feature type="compositionally biased region" description="Basic and acidic residues" evidence="6">
    <location>
        <begin position="282"/>
        <end position="295"/>
    </location>
</feature>
<dbReference type="InterPro" id="IPR001781">
    <property type="entry name" value="Znf_LIM"/>
</dbReference>
<reference evidence="9 10" key="1">
    <citation type="submission" date="2018-08" db="EMBL/GenBank/DDBJ databases">
        <title>Draft genome of the lignicolous fungus Coniochaeta pulveracea.</title>
        <authorList>
            <person name="Borstlap C.J."/>
            <person name="De Witt R.N."/>
            <person name="Botha A."/>
            <person name="Volschenk H."/>
        </authorList>
    </citation>
    <scope>NUCLEOTIDE SEQUENCE [LARGE SCALE GENOMIC DNA]</scope>
    <source>
        <strain evidence="9 10">CAB683</strain>
    </source>
</reference>
<dbReference type="SMART" id="SM00132">
    <property type="entry name" value="LIM"/>
    <property type="match status" value="2"/>
</dbReference>
<keyword evidence="5" id="KW-0175">Coiled coil</keyword>
<feature type="compositionally biased region" description="Polar residues" evidence="6">
    <location>
        <begin position="170"/>
        <end position="184"/>
    </location>
</feature>
<evidence type="ECO:0000256" key="1">
    <source>
        <dbReference type="ARBA" id="ARBA00022468"/>
    </source>
</evidence>
<dbReference type="EMBL" id="QVQW01000018">
    <property type="protein sequence ID" value="RKU45794.1"/>
    <property type="molecule type" value="Genomic_DNA"/>
</dbReference>
<accession>A0A420YD69</accession>
<gene>
    <name evidence="9" type="primary">RGA2</name>
    <name evidence="9" type="ORF">DL546_004465</name>
</gene>
<keyword evidence="1" id="KW-0343">GTPase activation</keyword>
<sequence length="1054" mass="115344">MDDYLDGSVDSEEVFPCKGCGEILEEGKAFELSGLRWHLDCFRCNTCNTLLDSDANLLLLGDGSLVCNNCTYSCDSCGNKIEDLAILTGDQSFCATCFRCRNCKRKIENLRYAKTSQGIFCMSCHESLMARRRKKSKAAAQAKARDKDSAAIKDKSLPALPPNAVPPNAFSSDRVTPDSETATELSPRPRAAYTMDDVASRSTSRTAQSPENAGSDPRDATSLVPPAQSYRNNRTSSIFSGDATAGGDGDSFFIPVALDPTPAATVTPRSIAESTNKAKDRDYFSVVPKSEKRSDSQASTPHIAFQEKGRTPVVPDYHESPPQPERPTRRLSKRNDSRSNGLGKGSAASTDDKKAYSGNTPTLAEEFKLQDAPKSKRLTNNARSDSQSTSSTDNNSGRPVPDAQGRNEDVTLHLTTPFAEKPGAVSRTSSDDRPSLDSGHSARGDSVGTKTIARKELPTSASARNAPTTLPRPPPPEQKLSDTYMQPRAPPHPPAHSQSQSVSSATEPATPKISPKLPRWSAGGDFSMDEDMARILGTDEGSTSILRRVSNAVRHGRNNSTESSTNHHVRIGHTRSVSETTRMTASPRWPKTPIMENSVDNSHAHDISSPISLSGATHEDPAFLKRQLRNSEQRVAELERQFNTEKDLKTLNKKLIEKRKTVTVLDTQTEIMIRQLEVLAGYVERAKETKQPIDPRDLEDSAIKEFVQKLDKVKQSMSSSIEELVAKREELMEEKNQMIADRDRARLEFEQLVSKNAQLADLNNDLTHQIQERFKSQIGGEMKSPNGLGIYSHNKGVSTASVNLDSASLQTAQTLIGTELDESQVLEGPTVVNIRKGQVRKFNWKKGGSKVAHNITKGLNRAAVAIQGEEKPRSQTQQGLSGDQIGVPYNMTVTQTETPTTIAPNVSQNRAAPSENSGKGFGFFGGKSKPVKGMTAPNNVSTPAVAEAPTTLFGSDLVERADHERRQIPSVVTRCIEEVELRGMDVEGIYRKTGGNSQVKMVQEGFEKMEDFDISDPSIDITAVTSVLKQYFRKLPNPLLTFEVYERILESNGM</sequence>
<feature type="domain" description="Rho-GAP" evidence="8">
    <location>
        <begin position="955"/>
        <end position="1054"/>
    </location>
</feature>